<protein>
    <submittedName>
        <fullName evidence="4">Aminotransferase class I/II-fold pyridoxal phosphate-dependent enzyme</fullName>
    </submittedName>
</protein>
<evidence type="ECO:0000256" key="2">
    <source>
        <dbReference type="ARBA" id="ARBA00022679"/>
    </source>
</evidence>
<keyword evidence="2" id="KW-0808">Transferase</keyword>
<name>A0ABV5EWN3_9FLAO</name>
<dbReference type="Gene3D" id="3.40.640.10">
    <property type="entry name" value="Type I PLP-dependent aspartate aminotransferase-like (Major domain)"/>
    <property type="match status" value="1"/>
</dbReference>
<dbReference type="Gene3D" id="3.90.1150.10">
    <property type="entry name" value="Aspartate Aminotransferase, domain 1"/>
    <property type="match status" value="1"/>
</dbReference>
<accession>A0ABV5EWN3</accession>
<dbReference type="InterPro" id="IPR015424">
    <property type="entry name" value="PyrdxlP-dep_Trfase"/>
</dbReference>
<dbReference type="SUPFAM" id="SSF53383">
    <property type="entry name" value="PLP-dependent transferases"/>
    <property type="match status" value="1"/>
</dbReference>
<organism evidence="4 5">
    <name type="scientific">Formosa undariae</name>
    <dbReference type="NCBI Taxonomy" id="1325436"/>
    <lineage>
        <taxon>Bacteria</taxon>
        <taxon>Pseudomonadati</taxon>
        <taxon>Bacteroidota</taxon>
        <taxon>Flavobacteriia</taxon>
        <taxon>Flavobacteriales</taxon>
        <taxon>Flavobacteriaceae</taxon>
        <taxon>Formosa</taxon>
    </lineage>
</organism>
<evidence type="ECO:0000256" key="1">
    <source>
        <dbReference type="ARBA" id="ARBA00001933"/>
    </source>
</evidence>
<dbReference type="InterPro" id="IPR015422">
    <property type="entry name" value="PyrdxlP-dep_Trfase_small"/>
</dbReference>
<reference evidence="4 5" key="1">
    <citation type="submission" date="2024-09" db="EMBL/GenBank/DDBJ databases">
        <authorList>
            <person name="Sun Q."/>
            <person name="Mori K."/>
        </authorList>
    </citation>
    <scope>NUCLEOTIDE SEQUENCE [LARGE SCALE GENOMIC DNA]</scope>
    <source>
        <strain evidence="4 5">CECT 8286</strain>
    </source>
</reference>
<comment type="cofactor">
    <cofactor evidence="1">
        <name>pyridoxal 5'-phosphate</name>
        <dbReference type="ChEBI" id="CHEBI:597326"/>
    </cofactor>
</comment>
<dbReference type="InterPro" id="IPR004839">
    <property type="entry name" value="Aminotransferase_I/II_large"/>
</dbReference>
<sequence length="342" mass="37576">MEVVKAPNAKIVLDSKSMSYFGGTSYLGLATLPAFQDAIIHGIKKWGTAYGSSRHSNVKLGIYKDAEALLASQLQTESCVTVSSGMLAGKLVLDFLSRYNTRFYHYPNTHPAILSPNSLPLFVDQKLHPSLLTDTIENIVISADAIPTAYASPPDFSVLEHISKQKQITLLLDESHSIGITGETGMGIFNGISTTHLHQKIMVASLGKAMGLPGGIIAGDVSFINEIKSTVTFSTASGMSPAYLEGYLQSQTIYKAQQEKLKENLLYFFDGLELDDTFIFNKNYPNIYNLKPDFNESLLEQNIVITNFNYPTPKDILSRIVLSANHSKTDLKTLKRLLANSN</sequence>
<gene>
    <name evidence="4" type="ORF">ACFFVB_00630</name>
</gene>
<keyword evidence="4" id="KW-0032">Aminotransferase</keyword>
<comment type="caution">
    <text evidence="4">The sequence shown here is derived from an EMBL/GenBank/DDBJ whole genome shotgun (WGS) entry which is preliminary data.</text>
</comment>
<evidence type="ECO:0000313" key="5">
    <source>
        <dbReference type="Proteomes" id="UP001589605"/>
    </source>
</evidence>
<proteinExistence type="predicted"/>
<feature type="domain" description="Aminotransferase class I/classII large" evidence="3">
    <location>
        <begin position="159"/>
        <end position="334"/>
    </location>
</feature>
<dbReference type="Pfam" id="PF00155">
    <property type="entry name" value="Aminotran_1_2"/>
    <property type="match status" value="1"/>
</dbReference>
<dbReference type="InterPro" id="IPR050087">
    <property type="entry name" value="AON_synthase_class-II"/>
</dbReference>
<dbReference type="PANTHER" id="PTHR13693">
    <property type="entry name" value="CLASS II AMINOTRANSFERASE/8-AMINO-7-OXONONANOATE SYNTHASE"/>
    <property type="match status" value="1"/>
</dbReference>
<evidence type="ECO:0000313" key="4">
    <source>
        <dbReference type="EMBL" id="MFB9051569.1"/>
    </source>
</evidence>
<dbReference type="GO" id="GO:0008483">
    <property type="term" value="F:transaminase activity"/>
    <property type="evidence" value="ECO:0007669"/>
    <property type="project" value="UniProtKB-KW"/>
</dbReference>
<dbReference type="Proteomes" id="UP001589605">
    <property type="component" value="Unassembled WGS sequence"/>
</dbReference>
<evidence type="ECO:0000259" key="3">
    <source>
        <dbReference type="Pfam" id="PF00155"/>
    </source>
</evidence>
<dbReference type="InterPro" id="IPR015421">
    <property type="entry name" value="PyrdxlP-dep_Trfase_major"/>
</dbReference>
<dbReference type="RefSeq" id="WP_382380116.1">
    <property type="nucleotide sequence ID" value="NZ_JBHMEZ010000001.1"/>
</dbReference>
<dbReference type="EMBL" id="JBHMEZ010000001">
    <property type="protein sequence ID" value="MFB9051569.1"/>
    <property type="molecule type" value="Genomic_DNA"/>
</dbReference>
<keyword evidence="5" id="KW-1185">Reference proteome</keyword>